<keyword evidence="4 10" id="KW-0813">Transport</keyword>
<keyword evidence="5 10" id="KW-0375">Hydrogen ion transport</keyword>
<dbReference type="EMBL" id="JRFU01000144">
    <property type="protein sequence ID" value="PWE85933.1"/>
    <property type="molecule type" value="Genomic_DNA"/>
</dbReference>
<keyword evidence="12" id="KW-1185">Reference proteome</keyword>
<dbReference type="PANTHER" id="PTHR11693">
    <property type="entry name" value="ATP SYNTHASE GAMMA CHAIN"/>
    <property type="match status" value="1"/>
</dbReference>
<comment type="subcellular location">
    <subcellularLocation>
        <location evidence="10">Cell membrane</location>
        <topology evidence="10">Peripheral membrane protein</topology>
    </subcellularLocation>
    <subcellularLocation>
        <location evidence="2">Membrane</location>
        <topology evidence="2">Peripheral membrane protein</topology>
    </subcellularLocation>
</comment>
<keyword evidence="6 10" id="KW-0406">Ion transport</keyword>
<evidence type="ECO:0000256" key="3">
    <source>
        <dbReference type="ARBA" id="ARBA00007681"/>
    </source>
</evidence>
<gene>
    <name evidence="10" type="primary">atpG</name>
    <name evidence="11" type="ORF">LG34_12900</name>
</gene>
<dbReference type="Gene3D" id="1.10.287.80">
    <property type="entry name" value="ATP synthase, gamma subunit, helix hairpin domain"/>
    <property type="match status" value="1"/>
</dbReference>
<dbReference type="Proteomes" id="UP000245288">
    <property type="component" value="Unassembled WGS sequence"/>
</dbReference>
<dbReference type="Pfam" id="PF00231">
    <property type="entry name" value="ATP-synt"/>
    <property type="match status" value="1"/>
</dbReference>
<dbReference type="GO" id="GO:0005886">
    <property type="term" value="C:plasma membrane"/>
    <property type="evidence" value="ECO:0007669"/>
    <property type="project" value="UniProtKB-SubCell"/>
</dbReference>
<evidence type="ECO:0000313" key="12">
    <source>
        <dbReference type="Proteomes" id="UP000245288"/>
    </source>
</evidence>
<evidence type="ECO:0000256" key="7">
    <source>
        <dbReference type="ARBA" id="ARBA00023136"/>
    </source>
</evidence>
<comment type="caution">
    <text evidence="11">The sequence shown here is derived from an EMBL/GenBank/DDBJ whole genome shotgun (WGS) entry which is preliminary data.</text>
</comment>
<keyword evidence="8 10" id="KW-0139">CF(1)</keyword>
<evidence type="ECO:0000256" key="1">
    <source>
        <dbReference type="ARBA" id="ARBA00003456"/>
    </source>
</evidence>
<dbReference type="PANTHER" id="PTHR11693:SF22">
    <property type="entry name" value="ATP SYNTHASE SUBUNIT GAMMA, MITOCHONDRIAL"/>
    <property type="match status" value="1"/>
</dbReference>
<dbReference type="GO" id="GO:0042777">
    <property type="term" value="P:proton motive force-driven plasma membrane ATP synthesis"/>
    <property type="evidence" value="ECO:0007669"/>
    <property type="project" value="UniProtKB-UniRule"/>
</dbReference>
<comment type="function">
    <text evidence="1 10">Produces ATP from ADP in the presence of a proton gradient across the membrane. The gamma chain is believed to be important in regulating ATPase activity and the flow of protons through the CF(0) complex.</text>
</comment>
<evidence type="ECO:0000256" key="9">
    <source>
        <dbReference type="ARBA" id="ARBA00023310"/>
    </source>
</evidence>
<dbReference type="PROSITE" id="PS00153">
    <property type="entry name" value="ATPASE_GAMMA"/>
    <property type="match status" value="1"/>
</dbReference>
<dbReference type="SUPFAM" id="SSF52943">
    <property type="entry name" value="ATP synthase (F1-ATPase), gamma subunit"/>
    <property type="match status" value="1"/>
</dbReference>
<evidence type="ECO:0000256" key="10">
    <source>
        <dbReference type="HAMAP-Rule" id="MF_00815"/>
    </source>
</evidence>
<sequence length="294" mass="33641">MASAREIQSRMQSIKDTMKITSAMYMISSSKMQKAKKSLADTEPFFFGQRNAVARFMQCVPDTKNIFFGKEGVAEDQKKRGYIVITADKGLAGAYNHNVLKLASEEIEKHPQSELFVVGELGRQYFMKKNVYIDGEFSYTVQNPTLYRARHIGLQMIDKYVSGELDEVYIIYTKMINAFKMEADMFQILPLHREEYLHKNLQGYNDQMMFHPSVETLLDNLVPNVVCGFIYGALVESYASEHNSRMMAMQTATDSAKKMLHDLEIEYNRVRQAAITQEITEVIAGAKAQKSKKK</sequence>
<dbReference type="NCBIfam" id="TIGR01146">
    <property type="entry name" value="ATPsyn_F1gamma"/>
    <property type="match status" value="1"/>
</dbReference>
<evidence type="ECO:0000256" key="8">
    <source>
        <dbReference type="ARBA" id="ARBA00023196"/>
    </source>
</evidence>
<dbReference type="OrthoDB" id="9812769at2"/>
<keyword evidence="9 10" id="KW-0066">ATP synthesis</keyword>
<name>A0A2V1JRE5_EUBRA</name>
<comment type="similarity">
    <text evidence="3 10">Belongs to the ATPase gamma chain family.</text>
</comment>
<organism evidence="11 12">
    <name type="scientific">Eubacterium ramulus</name>
    <dbReference type="NCBI Taxonomy" id="39490"/>
    <lineage>
        <taxon>Bacteria</taxon>
        <taxon>Bacillati</taxon>
        <taxon>Bacillota</taxon>
        <taxon>Clostridia</taxon>
        <taxon>Eubacteriales</taxon>
        <taxon>Eubacteriaceae</taxon>
        <taxon>Eubacterium</taxon>
    </lineage>
</organism>
<dbReference type="GO" id="GO:0045259">
    <property type="term" value="C:proton-transporting ATP synthase complex"/>
    <property type="evidence" value="ECO:0007669"/>
    <property type="project" value="UniProtKB-KW"/>
</dbReference>
<dbReference type="GO" id="GO:0005524">
    <property type="term" value="F:ATP binding"/>
    <property type="evidence" value="ECO:0007669"/>
    <property type="project" value="UniProtKB-UniRule"/>
</dbReference>
<evidence type="ECO:0000313" key="11">
    <source>
        <dbReference type="EMBL" id="PWE85933.1"/>
    </source>
</evidence>
<dbReference type="RefSeq" id="WP_109216352.1">
    <property type="nucleotide sequence ID" value="NZ_CAJLEE010000062.1"/>
</dbReference>
<keyword evidence="7 10" id="KW-0472">Membrane</keyword>
<dbReference type="Gene3D" id="3.40.1380.10">
    <property type="match status" value="1"/>
</dbReference>
<dbReference type="PRINTS" id="PR00126">
    <property type="entry name" value="ATPASEGAMMA"/>
</dbReference>
<dbReference type="HAMAP" id="MF_00815">
    <property type="entry name" value="ATP_synth_gamma_bact"/>
    <property type="match status" value="1"/>
</dbReference>
<evidence type="ECO:0000256" key="4">
    <source>
        <dbReference type="ARBA" id="ARBA00022448"/>
    </source>
</evidence>
<evidence type="ECO:0000256" key="2">
    <source>
        <dbReference type="ARBA" id="ARBA00004170"/>
    </source>
</evidence>
<evidence type="ECO:0000256" key="5">
    <source>
        <dbReference type="ARBA" id="ARBA00022781"/>
    </source>
</evidence>
<dbReference type="InterPro" id="IPR035968">
    <property type="entry name" value="ATP_synth_F1_ATPase_gsu"/>
</dbReference>
<dbReference type="InterPro" id="IPR023632">
    <property type="entry name" value="ATP_synth_F1_gsu_CS"/>
</dbReference>
<reference evidence="11 12" key="1">
    <citation type="submission" date="2014-09" db="EMBL/GenBank/DDBJ databases">
        <title>Butyrate-producing bacteria isolated from human gut.</title>
        <authorList>
            <person name="Zhang Q."/>
            <person name="Zhao L."/>
        </authorList>
    </citation>
    <scope>NUCLEOTIDE SEQUENCE [LARGE SCALE GENOMIC DNA]</scope>
    <source>
        <strain evidence="11 12">21</strain>
    </source>
</reference>
<dbReference type="CDD" id="cd12151">
    <property type="entry name" value="F1-ATPase_gamma"/>
    <property type="match status" value="1"/>
</dbReference>
<proteinExistence type="inferred from homology"/>
<dbReference type="GO" id="GO:0046933">
    <property type="term" value="F:proton-transporting ATP synthase activity, rotational mechanism"/>
    <property type="evidence" value="ECO:0007669"/>
    <property type="project" value="UniProtKB-UniRule"/>
</dbReference>
<comment type="subunit">
    <text evidence="10">F-type ATPases have 2 components, CF(1) - the catalytic core - and CF(0) - the membrane proton channel. CF(1) has five subunits: alpha(3), beta(3), gamma(1), delta(1), epsilon(1). CF(0) has three main subunits: a, b and c.</text>
</comment>
<protein>
    <recommendedName>
        <fullName evidence="10">ATP synthase gamma chain</fullName>
    </recommendedName>
    <alternativeName>
        <fullName evidence="10">ATP synthase F1 sector gamma subunit</fullName>
    </alternativeName>
    <alternativeName>
        <fullName evidence="10">F-ATPase gamma subunit</fullName>
    </alternativeName>
</protein>
<accession>A0A2V1JRE5</accession>
<evidence type="ECO:0000256" key="6">
    <source>
        <dbReference type="ARBA" id="ARBA00023065"/>
    </source>
</evidence>
<dbReference type="InterPro" id="IPR000131">
    <property type="entry name" value="ATP_synth_F1_gsu"/>
</dbReference>
<dbReference type="AlphaFoldDB" id="A0A2V1JRE5"/>
<keyword evidence="10" id="KW-1003">Cell membrane</keyword>